<feature type="domain" description="ArnR1-like winged helix-turn-helix" evidence="1">
    <location>
        <begin position="19"/>
        <end position="109"/>
    </location>
</feature>
<proteinExistence type="predicted"/>
<dbReference type="SUPFAM" id="SSF46785">
    <property type="entry name" value="Winged helix' DNA-binding domain"/>
    <property type="match status" value="1"/>
</dbReference>
<dbReference type="InterPro" id="IPR038723">
    <property type="entry name" value="ArnR1-like_HTH"/>
</dbReference>
<evidence type="ECO:0000313" key="2">
    <source>
        <dbReference type="EMBL" id="SPC34687.1"/>
    </source>
</evidence>
<protein>
    <recommendedName>
        <fullName evidence="1">ArnR1-like winged helix-turn-helix domain-containing protein</fullName>
    </recommendedName>
</protein>
<dbReference type="AlphaFoldDB" id="A0A2K5ASU4"/>
<reference evidence="3" key="1">
    <citation type="submission" date="2018-01" db="EMBL/GenBank/DDBJ databases">
        <authorList>
            <person name="Kerou L M."/>
        </authorList>
    </citation>
    <scope>NUCLEOTIDE SEQUENCE [LARGE SCALE GENOMIC DNA]</scope>
    <source>
        <strain evidence="3">SCU2</strain>
    </source>
</reference>
<keyword evidence="3" id="KW-1185">Reference proteome</keyword>
<dbReference type="InterPro" id="IPR036390">
    <property type="entry name" value="WH_DNA-bd_sf"/>
</dbReference>
<accession>A0A2K5ASU4</accession>
<sequence length="127" mass="15060">MINDYTNTSIRMKRKRRGKRGPLMIIISILDVLDGSDTNKTNLSYKTNLDIRILSKYLEFLSERGLVRYNDNNNDDDSYVSRRVHDPTLIRITDKGREVLFHFKEAIRLMDDECDLRDRCALRRYAD</sequence>
<evidence type="ECO:0000259" key="1">
    <source>
        <dbReference type="Pfam" id="PF14947"/>
    </source>
</evidence>
<name>A0A2K5ASU4_9ARCH</name>
<dbReference type="GeneID" id="41595513"/>
<dbReference type="Pfam" id="PF14947">
    <property type="entry name" value="HTH_45"/>
    <property type="match status" value="1"/>
</dbReference>
<gene>
    <name evidence="2" type="ORF">NCAV_1521</name>
</gene>
<dbReference type="KEGG" id="ncv:NCAV_1521"/>
<dbReference type="Proteomes" id="UP000236248">
    <property type="component" value="Chromosome NCAV"/>
</dbReference>
<dbReference type="EMBL" id="LT981265">
    <property type="protein sequence ID" value="SPC34687.1"/>
    <property type="molecule type" value="Genomic_DNA"/>
</dbReference>
<evidence type="ECO:0000313" key="3">
    <source>
        <dbReference type="Proteomes" id="UP000236248"/>
    </source>
</evidence>
<dbReference type="InterPro" id="IPR036388">
    <property type="entry name" value="WH-like_DNA-bd_sf"/>
</dbReference>
<dbReference type="RefSeq" id="WP_148695259.1">
    <property type="nucleotide sequence ID" value="NZ_LT981265.1"/>
</dbReference>
<dbReference type="Gene3D" id="1.10.10.10">
    <property type="entry name" value="Winged helix-like DNA-binding domain superfamily/Winged helix DNA-binding domain"/>
    <property type="match status" value="1"/>
</dbReference>
<organism evidence="2 3">
    <name type="scientific">Candidatus Nitrosocaldus cavascurensis</name>
    <dbReference type="NCBI Taxonomy" id="2058097"/>
    <lineage>
        <taxon>Archaea</taxon>
        <taxon>Nitrososphaerota</taxon>
        <taxon>Nitrososphaeria</taxon>
        <taxon>Candidatus Nitrosocaldales</taxon>
        <taxon>Candidatus Nitrosocaldaceae</taxon>
        <taxon>Candidatus Nitrosocaldus</taxon>
    </lineage>
</organism>